<accession>A0A814NFW6</accession>
<organism evidence="3 4">
    <name type="scientific">Brachionus calyciflorus</name>
    <dbReference type="NCBI Taxonomy" id="104777"/>
    <lineage>
        <taxon>Eukaryota</taxon>
        <taxon>Metazoa</taxon>
        <taxon>Spiralia</taxon>
        <taxon>Gnathifera</taxon>
        <taxon>Rotifera</taxon>
        <taxon>Eurotatoria</taxon>
        <taxon>Monogononta</taxon>
        <taxon>Pseudotrocha</taxon>
        <taxon>Ploima</taxon>
        <taxon>Brachionidae</taxon>
        <taxon>Brachionus</taxon>
    </lineage>
</organism>
<evidence type="ECO:0000256" key="1">
    <source>
        <dbReference type="SAM" id="MobiDB-lite"/>
    </source>
</evidence>
<feature type="domain" description="Retrotransposon gag" evidence="2">
    <location>
        <begin position="103"/>
        <end position="171"/>
    </location>
</feature>
<reference evidence="3" key="1">
    <citation type="submission" date="2021-02" db="EMBL/GenBank/DDBJ databases">
        <authorList>
            <person name="Nowell W R."/>
        </authorList>
    </citation>
    <scope>NUCLEOTIDE SEQUENCE</scope>
    <source>
        <strain evidence="3">Ploen Becks lab</strain>
    </source>
</reference>
<keyword evidence="4" id="KW-1185">Reference proteome</keyword>
<feature type="compositionally biased region" description="Basic and acidic residues" evidence="1">
    <location>
        <begin position="20"/>
        <end position="33"/>
    </location>
</feature>
<dbReference type="Proteomes" id="UP000663879">
    <property type="component" value="Unassembled WGS sequence"/>
</dbReference>
<feature type="region of interest" description="Disordered" evidence="1">
    <location>
        <begin position="12"/>
        <end position="40"/>
    </location>
</feature>
<sequence>TYQPIHCRSQLINDDSSNTNKDDQNKSSIEERLPNNNKNNSFIKNYQNLNSTDNLNPKYENNFTEKRSVTPDINEYLPKDSPFFEDPYLRSLIMEPKQIECNGCWIKYEAELRSTFVDDDRIHKIRSELVNLKHKEGMSIEYYISKFLTLTNHLSSLSEEEKIFYFKEGLKDDTKRELICRG</sequence>
<dbReference type="Pfam" id="PF03732">
    <property type="entry name" value="Retrotrans_gag"/>
    <property type="match status" value="1"/>
</dbReference>
<dbReference type="AlphaFoldDB" id="A0A814NFW6"/>
<evidence type="ECO:0000259" key="2">
    <source>
        <dbReference type="Pfam" id="PF03732"/>
    </source>
</evidence>
<comment type="caution">
    <text evidence="3">The sequence shown here is derived from an EMBL/GenBank/DDBJ whole genome shotgun (WGS) entry which is preliminary data.</text>
</comment>
<dbReference type="InterPro" id="IPR005162">
    <property type="entry name" value="Retrotrans_gag_dom"/>
</dbReference>
<evidence type="ECO:0000313" key="4">
    <source>
        <dbReference type="Proteomes" id="UP000663879"/>
    </source>
</evidence>
<protein>
    <recommendedName>
        <fullName evidence="2">Retrotransposon gag domain-containing protein</fullName>
    </recommendedName>
</protein>
<name>A0A814NFW6_9BILA</name>
<evidence type="ECO:0000313" key="3">
    <source>
        <dbReference type="EMBL" id="CAF1089969.1"/>
    </source>
</evidence>
<proteinExistence type="predicted"/>
<dbReference type="EMBL" id="CAJNOC010006997">
    <property type="protein sequence ID" value="CAF1089969.1"/>
    <property type="molecule type" value="Genomic_DNA"/>
</dbReference>
<dbReference type="OrthoDB" id="1939000at2759"/>
<gene>
    <name evidence="3" type="ORF">OXX778_LOCUS20621</name>
</gene>
<feature type="non-terminal residue" evidence="3">
    <location>
        <position position="1"/>
    </location>
</feature>